<accession>D0P172</accession>
<dbReference type="AlphaFoldDB" id="D0P172"/>
<evidence type="ECO:0000313" key="2">
    <source>
        <dbReference type="Proteomes" id="UP000006643"/>
    </source>
</evidence>
<dbReference type="VEuPathDB" id="FungiDB:PITG_20008"/>
<dbReference type="HOGENOM" id="CLU_2445555_0_0_1"/>
<protein>
    <submittedName>
        <fullName evidence="1">Uncharacterized protein</fullName>
    </submittedName>
</protein>
<dbReference type="GeneID" id="9469990"/>
<dbReference type="Proteomes" id="UP000006643">
    <property type="component" value="Unassembled WGS sequence"/>
</dbReference>
<reference evidence="2" key="1">
    <citation type="journal article" date="2009" name="Nature">
        <title>Genome sequence and analysis of the Irish potato famine pathogen Phytophthora infestans.</title>
        <authorList>
            <consortium name="The Broad Institute Genome Sequencing Platform"/>
            <person name="Haas B.J."/>
            <person name="Kamoun S."/>
            <person name="Zody M.C."/>
            <person name="Jiang R.H."/>
            <person name="Handsaker R.E."/>
            <person name="Cano L.M."/>
            <person name="Grabherr M."/>
            <person name="Kodira C.D."/>
            <person name="Raffaele S."/>
            <person name="Torto-Alalibo T."/>
            <person name="Bozkurt T.O."/>
            <person name="Ah-Fong A.M."/>
            <person name="Alvarado L."/>
            <person name="Anderson V.L."/>
            <person name="Armstrong M.R."/>
            <person name="Avrova A."/>
            <person name="Baxter L."/>
            <person name="Beynon J."/>
            <person name="Boevink P.C."/>
            <person name="Bollmann S.R."/>
            <person name="Bos J.I."/>
            <person name="Bulone V."/>
            <person name="Cai G."/>
            <person name="Cakir C."/>
            <person name="Carrington J.C."/>
            <person name="Chawner M."/>
            <person name="Conti L."/>
            <person name="Costanzo S."/>
            <person name="Ewan R."/>
            <person name="Fahlgren N."/>
            <person name="Fischbach M.A."/>
            <person name="Fugelstad J."/>
            <person name="Gilroy E.M."/>
            <person name="Gnerre S."/>
            <person name="Green P.J."/>
            <person name="Grenville-Briggs L.J."/>
            <person name="Griffith J."/>
            <person name="Grunwald N.J."/>
            <person name="Horn K."/>
            <person name="Horner N.R."/>
            <person name="Hu C.H."/>
            <person name="Huitema E."/>
            <person name="Jeong D.H."/>
            <person name="Jones A.M."/>
            <person name="Jones J.D."/>
            <person name="Jones R.W."/>
            <person name="Karlsson E.K."/>
            <person name="Kunjeti S.G."/>
            <person name="Lamour K."/>
            <person name="Liu Z."/>
            <person name="Ma L."/>
            <person name="Maclean D."/>
            <person name="Chibucos M.C."/>
            <person name="McDonald H."/>
            <person name="McWalters J."/>
            <person name="Meijer H.J."/>
            <person name="Morgan W."/>
            <person name="Morris P.F."/>
            <person name="Munro C.A."/>
            <person name="O'Neill K."/>
            <person name="Ospina-Giraldo M."/>
            <person name="Pinzon A."/>
            <person name="Pritchard L."/>
            <person name="Ramsahoye B."/>
            <person name="Ren Q."/>
            <person name="Restrepo S."/>
            <person name="Roy S."/>
            <person name="Sadanandom A."/>
            <person name="Savidor A."/>
            <person name="Schornack S."/>
            <person name="Schwartz D.C."/>
            <person name="Schumann U.D."/>
            <person name="Schwessinger B."/>
            <person name="Seyer L."/>
            <person name="Sharpe T."/>
            <person name="Silvar C."/>
            <person name="Song J."/>
            <person name="Studholme D.J."/>
            <person name="Sykes S."/>
            <person name="Thines M."/>
            <person name="van de Vondervoort P.J."/>
            <person name="Phuntumart V."/>
            <person name="Wawra S."/>
            <person name="Weide R."/>
            <person name="Win J."/>
            <person name="Young C."/>
            <person name="Zhou S."/>
            <person name="Fry W."/>
            <person name="Meyers B.C."/>
            <person name="van West P."/>
            <person name="Ristaino J."/>
            <person name="Govers F."/>
            <person name="Birch P.R."/>
            <person name="Whisson S.C."/>
            <person name="Judelson H.S."/>
            <person name="Nusbaum C."/>
        </authorList>
    </citation>
    <scope>NUCLEOTIDE SEQUENCE [LARGE SCALE GENOMIC DNA]</scope>
    <source>
        <strain evidence="2">T30-4</strain>
    </source>
</reference>
<organism evidence="1 2">
    <name type="scientific">Phytophthora infestans (strain T30-4)</name>
    <name type="common">Potato late blight agent</name>
    <dbReference type="NCBI Taxonomy" id="403677"/>
    <lineage>
        <taxon>Eukaryota</taxon>
        <taxon>Sar</taxon>
        <taxon>Stramenopiles</taxon>
        <taxon>Oomycota</taxon>
        <taxon>Peronosporomycetes</taxon>
        <taxon>Peronosporales</taxon>
        <taxon>Peronosporaceae</taxon>
        <taxon>Phytophthora</taxon>
    </lineage>
</organism>
<dbReference type="OrthoDB" id="117204at2759"/>
<dbReference type="RefSeq" id="XP_002895947.1">
    <property type="nucleotide sequence ID" value="XM_002895901.1"/>
</dbReference>
<name>D0P172_PHYIT</name>
<gene>
    <name evidence="1" type="ORF">PITG_20008</name>
</gene>
<dbReference type="KEGG" id="pif:PITG_20008"/>
<evidence type="ECO:0000313" key="1">
    <source>
        <dbReference type="EMBL" id="EEY54095.1"/>
    </source>
</evidence>
<sequence>MIMFDFGVDISTSTIFDKLIGKLYTMNQRTQKRAKKDHDDIVLLRLAPYFPMCPIEDCLSVLKARIKSDLSLSREVLAAPNPAARLPRRA</sequence>
<dbReference type="InParanoid" id="D0P172"/>
<proteinExistence type="predicted"/>
<keyword evidence="2" id="KW-1185">Reference proteome</keyword>
<dbReference type="EMBL" id="DS028240">
    <property type="protein sequence ID" value="EEY54095.1"/>
    <property type="molecule type" value="Genomic_DNA"/>
</dbReference>